<proteinExistence type="predicted"/>
<feature type="transmembrane region" description="Helical" evidence="2">
    <location>
        <begin position="151"/>
        <end position="174"/>
    </location>
</feature>
<dbReference type="EMBL" id="CATQJL010000223">
    <property type="protein sequence ID" value="CAJ0598720.1"/>
    <property type="molecule type" value="Genomic_DNA"/>
</dbReference>
<sequence length="439" mass="50529">MSQIQHSPQSASARSQRQSRRRRSRSRRRHRSRNRVRLRDLTHNDLVKLARAAREREGYEEFCDTIRCHGLSINGLIRAKNRQSKYLMYKGSLLYMQTACVMLVCFMAAIVSRYIKEDDQSWFYCTQTTIEAVLLAITFLVILFESFVIRILMVLLFLTALFLNLLTIAFYMLFDAQAVACMDMEEIFGSIACYWLRLPTQYHTVYCSLLLALLHFLAFIASLLLNHYYDGSIVHLVEIAKQLGYKPCYTYKKEACESRRSRRRRSEGRRFGTNVDVKQLPVGTVITTERSTSYKWKGNVQPGGVVIGSGMESMTDSVTLQAPTKEAVKRDSKFTRYVMVDAVRAKLKRGGRVVPARKRVSIDRQALEKKKSRRKTSASKELQQGELPTRPGGSTSNIANESELETITFNSLLEMDPNSPRSYISDKSQRKTKSRKRKK</sequence>
<keyword evidence="2" id="KW-0472">Membrane</keyword>
<protein>
    <submittedName>
        <fullName evidence="3">Uncharacterized protein</fullName>
    </submittedName>
</protein>
<feature type="region of interest" description="Disordered" evidence="1">
    <location>
        <begin position="1"/>
        <end position="34"/>
    </location>
</feature>
<name>A0AA36GUR4_CYLNA</name>
<organism evidence="3 4">
    <name type="scientific">Cylicocyclus nassatus</name>
    <name type="common">Nematode worm</name>
    <dbReference type="NCBI Taxonomy" id="53992"/>
    <lineage>
        <taxon>Eukaryota</taxon>
        <taxon>Metazoa</taxon>
        <taxon>Ecdysozoa</taxon>
        <taxon>Nematoda</taxon>
        <taxon>Chromadorea</taxon>
        <taxon>Rhabditida</taxon>
        <taxon>Rhabditina</taxon>
        <taxon>Rhabditomorpha</taxon>
        <taxon>Strongyloidea</taxon>
        <taxon>Strongylidae</taxon>
        <taxon>Cylicocyclus</taxon>
    </lineage>
</organism>
<feature type="compositionally biased region" description="Low complexity" evidence="1">
    <location>
        <begin position="1"/>
        <end position="16"/>
    </location>
</feature>
<feature type="transmembrane region" description="Helical" evidence="2">
    <location>
        <begin position="121"/>
        <end position="144"/>
    </location>
</feature>
<keyword evidence="2" id="KW-0812">Transmembrane</keyword>
<feature type="compositionally biased region" description="Polar residues" evidence="1">
    <location>
        <begin position="392"/>
        <end position="411"/>
    </location>
</feature>
<accession>A0AA36GUR4</accession>
<feature type="compositionally biased region" description="Basic residues" evidence="1">
    <location>
        <begin position="430"/>
        <end position="439"/>
    </location>
</feature>
<feature type="transmembrane region" description="Helical" evidence="2">
    <location>
        <begin position="93"/>
        <end position="115"/>
    </location>
</feature>
<evidence type="ECO:0000313" key="4">
    <source>
        <dbReference type="Proteomes" id="UP001176961"/>
    </source>
</evidence>
<feature type="transmembrane region" description="Helical" evidence="2">
    <location>
        <begin position="203"/>
        <end position="225"/>
    </location>
</feature>
<comment type="caution">
    <text evidence="3">The sequence shown here is derived from an EMBL/GenBank/DDBJ whole genome shotgun (WGS) entry which is preliminary data.</text>
</comment>
<dbReference type="Proteomes" id="UP001176961">
    <property type="component" value="Unassembled WGS sequence"/>
</dbReference>
<dbReference type="AlphaFoldDB" id="A0AA36GUR4"/>
<feature type="compositionally biased region" description="Basic residues" evidence="1">
    <location>
        <begin position="17"/>
        <end position="34"/>
    </location>
</feature>
<gene>
    <name evidence="3" type="ORF">CYNAS_LOCUS10703</name>
</gene>
<reference evidence="3" key="1">
    <citation type="submission" date="2023-07" db="EMBL/GenBank/DDBJ databases">
        <authorList>
            <consortium name="CYATHOMIX"/>
        </authorList>
    </citation>
    <scope>NUCLEOTIDE SEQUENCE</scope>
    <source>
        <strain evidence="3">N/A</strain>
    </source>
</reference>
<evidence type="ECO:0000313" key="3">
    <source>
        <dbReference type="EMBL" id="CAJ0598720.1"/>
    </source>
</evidence>
<feature type="region of interest" description="Disordered" evidence="1">
    <location>
        <begin position="364"/>
        <end position="439"/>
    </location>
</feature>
<keyword evidence="4" id="KW-1185">Reference proteome</keyword>
<evidence type="ECO:0000256" key="2">
    <source>
        <dbReference type="SAM" id="Phobius"/>
    </source>
</evidence>
<evidence type="ECO:0000256" key="1">
    <source>
        <dbReference type="SAM" id="MobiDB-lite"/>
    </source>
</evidence>
<keyword evidence="2" id="KW-1133">Transmembrane helix</keyword>